<dbReference type="AlphaFoldDB" id="A0A7X6LZX1"/>
<protein>
    <submittedName>
        <fullName evidence="2">DUF4345 domain-containing protein</fullName>
    </submittedName>
</protein>
<dbReference type="Proteomes" id="UP000523447">
    <property type="component" value="Unassembled WGS sequence"/>
</dbReference>
<evidence type="ECO:0000313" key="2">
    <source>
        <dbReference type="EMBL" id="NKY87194.1"/>
    </source>
</evidence>
<keyword evidence="3" id="KW-1185">Reference proteome</keyword>
<dbReference type="Pfam" id="PF14248">
    <property type="entry name" value="DUF4345"/>
    <property type="match status" value="1"/>
</dbReference>
<keyword evidence="1" id="KW-1133">Transmembrane helix</keyword>
<feature type="transmembrane region" description="Helical" evidence="1">
    <location>
        <begin position="45"/>
        <end position="63"/>
    </location>
</feature>
<gene>
    <name evidence="2" type="ORF">HGA07_16330</name>
</gene>
<dbReference type="RefSeq" id="WP_040718961.1">
    <property type="nucleotide sequence ID" value="NZ_CAWPHS010000008.1"/>
</dbReference>
<dbReference type="EMBL" id="JAAXPE010000016">
    <property type="protein sequence ID" value="NKY87194.1"/>
    <property type="molecule type" value="Genomic_DNA"/>
</dbReference>
<proteinExistence type="predicted"/>
<feature type="transmembrane region" description="Helical" evidence="1">
    <location>
        <begin position="75"/>
        <end position="93"/>
    </location>
</feature>
<comment type="caution">
    <text evidence="2">The sequence shown here is derived from an EMBL/GenBank/DDBJ whole genome shotgun (WGS) entry which is preliminary data.</text>
</comment>
<keyword evidence="1" id="KW-0812">Transmembrane</keyword>
<evidence type="ECO:0000313" key="3">
    <source>
        <dbReference type="Proteomes" id="UP000523447"/>
    </source>
</evidence>
<feature type="transmembrane region" description="Helical" evidence="1">
    <location>
        <begin position="7"/>
        <end position="33"/>
    </location>
</feature>
<name>A0A7X6LZX1_9NOCA</name>
<accession>A0A7X6LZX1</accession>
<evidence type="ECO:0000256" key="1">
    <source>
        <dbReference type="SAM" id="Phobius"/>
    </source>
</evidence>
<organism evidence="2 3">
    <name type="scientific">Nocardia veterana</name>
    <dbReference type="NCBI Taxonomy" id="132249"/>
    <lineage>
        <taxon>Bacteria</taxon>
        <taxon>Bacillati</taxon>
        <taxon>Actinomycetota</taxon>
        <taxon>Actinomycetes</taxon>
        <taxon>Mycobacteriales</taxon>
        <taxon>Nocardiaceae</taxon>
        <taxon>Nocardia</taxon>
    </lineage>
</organism>
<dbReference type="InterPro" id="IPR025597">
    <property type="entry name" value="DUF4345"/>
</dbReference>
<reference evidence="2 3" key="1">
    <citation type="submission" date="2020-04" db="EMBL/GenBank/DDBJ databases">
        <title>MicrobeNet Type strains.</title>
        <authorList>
            <person name="Nicholson A.C."/>
        </authorList>
    </citation>
    <scope>NUCLEOTIDE SEQUENCE [LARGE SCALE GENOMIC DNA]</scope>
    <source>
        <strain evidence="2 3">DSM 44445</strain>
    </source>
</reference>
<feature type="transmembrane region" description="Helical" evidence="1">
    <location>
        <begin position="99"/>
        <end position="119"/>
    </location>
</feature>
<sequence length="144" mass="15463">MRRTLQIWLIVFGTVCVGIAVAHAFFGTASIIGGGAVNATIDSDMRFYAVLFGAYGLVVVWCARNVERKGAAINLLGAVFFVGGLARLLAWAATGEPNWFYVLMTPVELVLPILNYLLVRAVCRDGADADGEEVAASLRQRQVG</sequence>
<keyword evidence="1" id="KW-0472">Membrane</keyword>